<accession>A0A2S1L9Q6</accession>
<dbReference type="EMBL" id="CP020918">
    <property type="protein sequence ID" value="AWG20489.1"/>
    <property type="molecule type" value="Genomic_DNA"/>
</dbReference>
<name>A0A2S1L9Q6_9FLAO</name>
<dbReference type="Gene3D" id="3.90.930.1">
    <property type="match status" value="1"/>
</dbReference>
<dbReference type="SUPFAM" id="SSF82185">
    <property type="entry name" value="Histone H3 K4-specific methyltransferase SET7/9 N-terminal domain"/>
    <property type="match status" value="1"/>
</dbReference>
<dbReference type="Proteomes" id="UP000244527">
    <property type="component" value="Chromosome"/>
</dbReference>
<gene>
    <name evidence="1" type="ORF">FFWV33_02565</name>
</gene>
<proteinExistence type="predicted"/>
<evidence type="ECO:0000313" key="1">
    <source>
        <dbReference type="EMBL" id="AWG20489.1"/>
    </source>
</evidence>
<sequence length="213" mass="24683">MVQKAHLLFKFYFLLIIAIYTTSCNKKTKDEGVIPSSLVVATKGIPKDTILVTDPNLTLGNGIYYLNKRVYSGYIKEMYAANQVKCVFSFLNGQQHGLSLSYFLDGKLKESRSYKLGRSYGRSFGFWENGNPKFDFIYIDDSREGLQKQWYESGGKYSFLTFKNDREEGMQNAWRENGKPYISYEAKEGRRYGLQKSNLCYTLKDQKLKEKSK</sequence>
<protein>
    <recommendedName>
        <fullName evidence="3">Membrane-binding protein</fullName>
    </recommendedName>
</protein>
<dbReference type="AlphaFoldDB" id="A0A2S1L9Q6"/>
<evidence type="ECO:0008006" key="3">
    <source>
        <dbReference type="Google" id="ProtNLM"/>
    </source>
</evidence>
<organism evidence="1 2">
    <name type="scientific">Flavobacterium faecale</name>
    <dbReference type="NCBI Taxonomy" id="1355330"/>
    <lineage>
        <taxon>Bacteria</taxon>
        <taxon>Pseudomonadati</taxon>
        <taxon>Bacteroidota</taxon>
        <taxon>Flavobacteriia</taxon>
        <taxon>Flavobacteriales</taxon>
        <taxon>Flavobacteriaceae</taxon>
        <taxon>Flavobacterium</taxon>
    </lineage>
</organism>
<reference evidence="1 2" key="1">
    <citation type="submission" date="2017-04" db="EMBL/GenBank/DDBJ databases">
        <title>Compelte genome sequence of WV33.</title>
        <authorList>
            <person name="Lee P.C."/>
        </authorList>
    </citation>
    <scope>NUCLEOTIDE SEQUENCE [LARGE SCALE GENOMIC DNA]</scope>
    <source>
        <strain evidence="1 2">WV33</strain>
    </source>
</reference>
<dbReference type="KEGG" id="ffa:FFWV33_02565"/>
<dbReference type="RefSeq" id="WP_108739451.1">
    <property type="nucleotide sequence ID" value="NZ_CP020918.1"/>
</dbReference>
<keyword evidence="2" id="KW-1185">Reference proteome</keyword>
<evidence type="ECO:0000313" key="2">
    <source>
        <dbReference type="Proteomes" id="UP000244527"/>
    </source>
</evidence>
<dbReference type="OrthoDB" id="6334863at2"/>